<keyword evidence="3" id="KW-1185">Reference proteome</keyword>
<accession>A0A151GLU9</accession>
<dbReference type="AlphaFoldDB" id="A0A151GLU9"/>
<evidence type="ECO:0000256" key="1">
    <source>
        <dbReference type="SAM" id="MobiDB-lite"/>
    </source>
</evidence>
<feature type="compositionally biased region" description="Basic and acidic residues" evidence="1">
    <location>
        <begin position="219"/>
        <end position="245"/>
    </location>
</feature>
<dbReference type="EMBL" id="LAYC01000002">
    <property type="protein sequence ID" value="KYK58077.1"/>
    <property type="molecule type" value="Genomic_DNA"/>
</dbReference>
<feature type="region of interest" description="Disordered" evidence="1">
    <location>
        <begin position="219"/>
        <end position="255"/>
    </location>
</feature>
<dbReference type="InParanoid" id="A0A151GLU9"/>
<dbReference type="Proteomes" id="UP000076580">
    <property type="component" value="Chromosome 02"/>
</dbReference>
<proteinExistence type="predicted"/>
<organism evidence="2 3">
    <name type="scientific">Drechmeria coniospora</name>
    <name type="common">Nematophagous fungus</name>
    <name type="synonym">Meria coniospora</name>
    <dbReference type="NCBI Taxonomy" id="98403"/>
    <lineage>
        <taxon>Eukaryota</taxon>
        <taxon>Fungi</taxon>
        <taxon>Dikarya</taxon>
        <taxon>Ascomycota</taxon>
        <taxon>Pezizomycotina</taxon>
        <taxon>Sordariomycetes</taxon>
        <taxon>Hypocreomycetidae</taxon>
        <taxon>Hypocreales</taxon>
        <taxon>Ophiocordycipitaceae</taxon>
        <taxon>Drechmeria</taxon>
    </lineage>
</organism>
<feature type="region of interest" description="Disordered" evidence="1">
    <location>
        <begin position="111"/>
        <end position="137"/>
    </location>
</feature>
<evidence type="ECO:0000313" key="2">
    <source>
        <dbReference type="EMBL" id="KYK58077.1"/>
    </source>
</evidence>
<dbReference type="RefSeq" id="XP_040657429.1">
    <property type="nucleotide sequence ID" value="XM_040802396.1"/>
</dbReference>
<feature type="region of interest" description="Disordered" evidence="1">
    <location>
        <begin position="151"/>
        <end position="195"/>
    </location>
</feature>
<name>A0A151GLU9_DRECN</name>
<dbReference type="GeneID" id="63717733"/>
<evidence type="ECO:0000313" key="3">
    <source>
        <dbReference type="Proteomes" id="UP000076580"/>
    </source>
</evidence>
<reference evidence="2 3" key="1">
    <citation type="journal article" date="2016" name="Sci. Rep.">
        <title>Insights into Adaptations to a Near-Obligate Nematode Endoparasitic Lifestyle from the Finished Genome of Drechmeria coniospora.</title>
        <authorList>
            <person name="Zhang L."/>
            <person name="Zhou Z."/>
            <person name="Guo Q."/>
            <person name="Fokkens L."/>
            <person name="Miskei M."/>
            <person name="Pocsi I."/>
            <person name="Zhang W."/>
            <person name="Chen M."/>
            <person name="Wang L."/>
            <person name="Sun Y."/>
            <person name="Donzelli B.G."/>
            <person name="Gibson D.M."/>
            <person name="Nelson D.R."/>
            <person name="Luo J.G."/>
            <person name="Rep M."/>
            <person name="Liu H."/>
            <person name="Yang S."/>
            <person name="Wang J."/>
            <person name="Krasnoff S.B."/>
            <person name="Xu Y."/>
            <person name="Molnar I."/>
            <person name="Lin M."/>
        </authorList>
    </citation>
    <scope>NUCLEOTIDE SEQUENCE [LARGE SCALE GENOMIC DNA]</scope>
    <source>
        <strain evidence="2 3">ARSEF 6962</strain>
    </source>
</reference>
<comment type="caution">
    <text evidence="2">The sequence shown here is derived from an EMBL/GenBank/DDBJ whole genome shotgun (WGS) entry which is preliminary data.</text>
</comment>
<protein>
    <submittedName>
        <fullName evidence="2">Uncharacterized protein</fullName>
    </submittedName>
</protein>
<gene>
    <name evidence="2" type="ORF">DCS_05090</name>
</gene>
<sequence>MELTHTDGRGSLMNPCLEQRQATDGPRIREDRTALTGNLVPRQRVVLIRRLEHAHGQYEQVPPALIRLQLSNLEPQGNAAIRRERQLADDDGRGSILPPGEARDVHAKVIRLSSRRENDDESSGMAKEKERSVLAEHRTVPTPKIVGMTREKITGEARETSPTQRKRLLKDDYEEGSDRGTPCGSKVKRPTSVGRPVAAVREKERDAAAKMKEWLVKRKKNAAEKRCEANDAMDGEKRRDAKTQGEEGAATGRTRGHFIVQEGTGNCVTRRGSHLT</sequence>
<feature type="compositionally biased region" description="Basic and acidic residues" evidence="1">
    <location>
        <begin position="126"/>
        <end position="137"/>
    </location>
</feature>